<protein>
    <submittedName>
        <fullName evidence="2">Uncharacterized protein</fullName>
    </submittedName>
</protein>
<proteinExistence type="predicted"/>
<dbReference type="Proteomes" id="UP000026915">
    <property type="component" value="Unassembled WGS sequence"/>
</dbReference>
<gene>
    <name evidence="2" type="ORF">TCM_045664</name>
</gene>
<evidence type="ECO:0000313" key="3">
    <source>
        <dbReference type="Proteomes" id="UP000026915"/>
    </source>
</evidence>
<accession>S1SI01</accession>
<dbReference type="EMBL" id="KE133014">
    <property type="protein sequence ID" value="EOY20277.1"/>
    <property type="molecule type" value="Genomic_DNA"/>
</dbReference>
<feature type="chain" id="PRO_5004507706" evidence="1">
    <location>
        <begin position="17"/>
        <end position="177"/>
    </location>
</feature>
<keyword evidence="1" id="KW-0732">Signal</keyword>
<sequence length="177" mass="20369">MFCIFFFCLSFGFCLALNFFTRMAQKRSKQSSSGSFDRSKFVSAYVLSRYHTSLINKVPISKRGIDIPILPYEEIHQMLQELHWQLFSNQPEAVVMLVVQEFYANAVKHVDGVAFVHSKQVPFHNQVINAFFGTPNIEKDECGQYLGDHQDCNEIILKLYVEGAQWKTSNGEPISFK</sequence>
<evidence type="ECO:0000313" key="2">
    <source>
        <dbReference type="EMBL" id="EOY20277.1"/>
    </source>
</evidence>
<dbReference type="InParanoid" id="S1SI01"/>
<name>S1SI01_THECC</name>
<organism evidence="2 3">
    <name type="scientific">Theobroma cacao</name>
    <name type="common">Cacao</name>
    <name type="synonym">Cocoa</name>
    <dbReference type="NCBI Taxonomy" id="3641"/>
    <lineage>
        <taxon>Eukaryota</taxon>
        <taxon>Viridiplantae</taxon>
        <taxon>Streptophyta</taxon>
        <taxon>Embryophyta</taxon>
        <taxon>Tracheophyta</taxon>
        <taxon>Spermatophyta</taxon>
        <taxon>Magnoliopsida</taxon>
        <taxon>eudicotyledons</taxon>
        <taxon>Gunneridae</taxon>
        <taxon>Pentapetalae</taxon>
        <taxon>rosids</taxon>
        <taxon>malvids</taxon>
        <taxon>Malvales</taxon>
        <taxon>Malvaceae</taxon>
        <taxon>Byttnerioideae</taxon>
        <taxon>Theobroma</taxon>
    </lineage>
</organism>
<dbReference type="OMA" id="NLHARSW"/>
<dbReference type="AlphaFoldDB" id="S1SI01"/>
<reference evidence="2 3" key="1">
    <citation type="journal article" date="2013" name="Genome Biol.">
        <title>The genome sequence of the most widely cultivated cacao type and its use to identify candidate genes regulating pod color.</title>
        <authorList>
            <person name="Motamayor J.C."/>
            <person name="Mockaitis K."/>
            <person name="Schmutz J."/>
            <person name="Haiminen N."/>
            <person name="Iii D.L."/>
            <person name="Cornejo O."/>
            <person name="Findley S.D."/>
            <person name="Zheng P."/>
            <person name="Utro F."/>
            <person name="Royaert S."/>
            <person name="Saski C."/>
            <person name="Jenkins J."/>
            <person name="Podicheti R."/>
            <person name="Zhao M."/>
            <person name="Scheffler B.E."/>
            <person name="Stack J.C."/>
            <person name="Feltus F.A."/>
            <person name="Mustiga G.M."/>
            <person name="Amores F."/>
            <person name="Phillips W."/>
            <person name="Marelli J.P."/>
            <person name="May G.D."/>
            <person name="Shapiro H."/>
            <person name="Ma J."/>
            <person name="Bustamante C.D."/>
            <person name="Schnell R.J."/>
            <person name="Main D."/>
            <person name="Gilbert D."/>
            <person name="Parida L."/>
            <person name="Kuhn D.N."/>
        </authorList>
    </citation>
    <scope>NUCLEOTIDE SEQUENCE [LARGE SCALE GENOMIC DNA]</scope>
    <source>
        <strain evidence="3">cv. Matina 1-6</strain>
    </source>
</reference>
<evidence type="ECO:0000256" key="1">
    <source>
        <dbReference type="SAM" id="SignalP"/>
    </source>
</evidence>
<keyword evidence="3" id="KW-1185">Reference proteome</keyword>
<feature type="signal peptide" evidence="1">
    <location>
        <begin position="1"/>
        <end position="16"/>
    </location>
</feature>
<dbReference type="Gramene" id="EOY20277">
    <property type="protein sequence ID" value="EOY20277"/>
    <property type="gene ID" value="TCM_045664"/>
</dbReference>
<dbReference type="HOGENOM" id="CLU_130146_0_0_1"/>